<proteinExistence type="predicted"/>
<accession>A0A4Q1RFE9</accession>
<dbReference type="RefSeq" id="WP_022171898.1">
    <property type="nucleotide sequence ID" value="NZ_SDKC01000001.1"/>
</dbReference>
<dbReference type="OrthoDB" id="2056232at2"/>
<sequence>MNRIIVTIRINQKKEYDLELPVHQKIKDLMQDISDSLEGLDPLSWFDPEKVSFMDKRTGRRLNPENSLLEECVWNGDILEIQGYK</sequence>
<dbReference type="InterPro" id="IPR024962">
    <property type="entry name" value="YukD-like"/>
</dbReference>
<evidence type="ECO:0000313" key="1">
    <source>
        <dbReference type="EMBL" id="RXS74297.1"/>
    </source>
</evidence>
<name>A0A4Q1RFE9_9FIRM</name>
<gene>
    <name evidence="1" type="ORF">ETP43_03040</name>
</gene>
<dbReference type="Proteomes" id="UP000290106">
    <property type="component" value="Unassembled WGS sequence"/>
</dbReference>
<evidence type="ECO:0000313" key="2">
    <source>
        <dbReference type="Proteomes" id="UP000290106"/>
    </source>
</evidence>
<organism evidence="1 2">
    <name type="scientific">Blautia faecicola</name>
    <dbReference type="NCBI Taxonomy" id="2509240"/>
    <lineage>
        <taxon>Bacteria</taxon>
        <taxon>Bacillati</taxon>
        <taxon>Bacillota</taxon>
        <taxon>Clostridia</taxon>
        <taxon>Lachnospirales</taxon>
        <taxon>Lachnospiraceae</taxon>
        <taxon>Blautia</taxon>
    </lineage>
</organism>
<dbReference type="AlphaFoldDB" id="A0A4Q1RFE9"/>
<dbReference type="EMBL" id="SDKC01000001">
    <property type="protein sequence ID" value="RXS74297.1"/>
    <property type="molecule type" value="Genomic_DNA"/>
</dbReference>
<dbReference type="Pfam" id="PF08817">
    <property type="entry name" value="YukD"/>
    <property type="match status" value="1"/>
</dbReference>
<comment type="caution">
    <text evidence="1">The sequence shown here is derived from an EMBL/GenBank/DDBJ whole genome shotgun (WGS) entry which is preliminary data.</text>
</comment>
<keyword evidence="2" id="KW-1185">Reference proteome</keyword>
<protein>
    <recommendedName>
        <fullName evidence="3">Ubiquitin</fullName>
    </recommendedName>
</protein>
<evidence type="ECO:0008006" key="3">
    <source>
        <dbReference type="Google" id="ProtNLM"/>
    </source>
</evidence>
<reference evidence="1 2" key="1">
    <citation type="submission" date="2019-01" db="EMBL/GenBank/DDBJ databases">
        <title>Blautia sp. nov. KGMB01111 isolated human feces.</title>
        <authorList>
            <person name="Park J.-E."/>
            <person name="Kim J.-S."/>
            <person name="Park S.-H."/>
        </authorList>
    </citation>
    <scope>NUCLEOTIDE SEQUENCE [LARGE SCALE GENOMIC DNA]</scope>
    <source>
        <strain evidence="1 2">KGMB01111</strain>
    </source>
</reference>